<keyword evidence="7" id="KW-0804">Transcription</keyword>
<dbReference type="AlphaFoldDB" id="A0A6A6U5F5"/>
<dbReference type="SUPFAM" id="SSF54160">
    <property type="entry name" value="Chromo domain-like"/>
    <property type="match status" value="1"/>
</dbReference>
<evidence type="ECO:0000313" key="12">
    <source>
        <dbReference type="Proteomes" id="UP000799302"/>
    </source>
</evidence>
<evidence type="ECO:0000256" key="7">
    <source>
        <dbReference type="ARBA" id="ARBA00023163"/>
    </source>
</evidence>
<dbReference type="Pfam" id="PF22732">
    <property type="entry name" value="MSL3_chromo-like"/>
    <property type="match status" value="1"/>
</dbReference>
<proteinExistence type="inferred from homology"/>
<dbReference type="PROSITE" id="PS51640">
    <property type="entry name" value="MRG"/>
    <property type="match status" value="1"/>
</dbReference>
<evidence type="ECO:0000256" key="8">
    <source>
        <dbReference type="ARBA" id="ARBA00023242"/>
    </source>
</evidence>
<evidence type="ECO:0000256" key="9">
    <source>
        <dbReference type="SAM" id="MobiDB-lite"/>
    </source>
</evidence>
<gene>
    <name evidence="11" type="ORF">BT63DRAFT_441908</name>
</gene>
<dbReference type="InterPro" id="IPR008676">
    <property type="entry name" value="MRG"/>
</dbReference>
<dbReference type="GO" id="GO:0035267">
    <property type="term" value="C:NuA4 histone acetyltransferase complex"/>
    <property type="evidence" value="ECO:0007669"/>
    <property type="project" value="TreeGrafter"/>
</dbReference>
<sequence length="378" mass="43671">MAPNSAFTKDEDVLCFHQELLYEAKVLNLKPDESAEDKKNAYQYFVHYRGWKRTWDQWVPQDRLRKKNEDNQELAKALAKEMLDLRQAQKGGSKLGAQKKKGEPSVADSEERGAVAGKKRGRDLDTEKSAQSQRRALRREMENEEAYTSRPAIRIILPDSLKSILVDDWENVTKNLQLVRVPAKNTSANKILEDYYQQELAKRQQLGTSADILEESIHGMKVYFNKALGRVLLYRYERGQYLDILNRINAPGDELEGRDIGDIYGGEHLLRLFSSLPELIAQTNMDHQSASRLREEINSLTNWLGKQQNINKYFTEPYEDQDSEYRERFRFELKHLTPDQIDREFQKESAKRESEAAKAVKAALAAKAKTELKAEEAT</sequence>
<evidence type="ECO:0000256" key="1">
    <source>
        <dbReference type="ARBA" id="ARBA00004123"/>
    </source>
</evidence>
<feature type="domain" description="Chromo" evidence="10">
    <location>
        <begin position="21"/>
        <end position="82"/>
    </location>
</feature>
<dbReference type="InterPro" id="IPR026541">
    <property type="entry name" value="MRG_dom"/>
</dbReference>
<feature type="region of interest" description="Disordered" evidence="9">
    <location>
        <begin position="89"/>
        <end position="143"/>
    </location>
</feature>
<dbReference type="Proteomes" id="UP000799302">
    <property type="component" value="Unassembled WGS sequence"/>
</dbReference>
<organism evidence="11 12">
    <name type="scientific">Microthyrium microscopicum</name>
    <dbReference type="NCBI Taxonomy" id="703497"/>
    <lineage>
        <taxon>Eukaryota</taxon>
        <taxon>Fungi</taxon>
        <taxon>Dikarya</taxon>
        <taxon>Ascomycota</taxon>
        <taxon>Pezizomycotina</taxon>
        <taxon>Dothideomycetes</taxon>
        <taxon>Dothideomycetes incertae sedis</taxon>
        <taxon>Microthyriales</taxon>
        <taxon>Microthyriaceae</taxon>
        <taxon>Microthyrium</taxon>
    </lineage>
</organism>
<name>A0A6A6U5F5_9PEZI</name>
<evidence type="ECO:0000256" key="6">
    <source>
        <dbReference type="ARBA" id="ARBA00023015"/>
    </source>
</evidence>
<dbReference type="GO" id="GO:0032221">
    <property type="term" value="C:Rpd3S complex"/>
    <property type="evidence" value="ECO:0007669"/>
    <property type="project" value="TreeGrafter"/>
</dbReference>
<evidence type="ECO:0000259" key="10">
    <source>
        <dbReference type="SMART" id="SM00298"/>
    </source>
</evidence>
<dbReference type="InterPro" id="IPR016197">
    <property type="entry name" value="Chromo-like_dom_sf"/>
</dbReference>
<dbReference type="GO" id="GO:0006338">
    <property type="term" value="P:chromatin remodeling"/>
    <property type="evidence" value="ECO:0007669"/>
    <property type="project" value="UniProtKB-ARBA"/>
</dbReference>
<dbReference type="PIRSF" id="PIRSF038133">
    <property type="entry name" value="HAT_Nua4_EAF3/MRG15"/>
    <property type="match status" value="1"/>
</dbReference>
<keyword evidence="8" id="KW-0539">Nucleus</keyword>
<keyword evidence="12" id="KW-1185">Reference proteome</keyword>
<keyword evidence="5" id="KW-0156">Chromatin regulator</keyword>
<protein>
    <recommendedName>
        <fullName evidence="4">Chromatin modification-related protein EAF3</fullName>
    </recommendedName>
</protein>
<evidence type="ECO:0000256" key="5">
    <source>
        <dbReference type="ARBA" id="ARBA00022853"/>
    </source>
</evidence>
<dbReference type="EMBL" id="MU004238">
    <property type="protein sequence ID" value="KAF2666866.1"/>
    <property type="molecule type" value="Genomic_DNA"/>
</dbReference>
<dbReference type="PANTHER" id="PTHR10880:SF15">
    <property type="entry name" value="MSL COMPLEX SUBUNIT 3"/>
    <property type="match status" value="1"/>
</dbReference>
<evidence type="ECO:0000256" key="2">
    <source>
        <dbReference type="ARBA" id="ARBA00009093"/>
    </source>
</evidence>
<dbReference type="Pfam" id="PF05712">
    <property type="entry name" value="MRG"/>
    <property type="match status" value="1"/>
</dbReference>
<dbReference type="InterPro" id="IPR038217">
    <property type="entry name" value="MRG_C_sf"/>
</dbReference>
<keyword evidence="6" id="KW-0805">Transcription regulation</keyword>
<accession>A0A6A6U5F5</accession>
<dbReference type="PANTHER" id="PTHR10880">
    <property type="entry name" value="MORTALITY FACTOR 4-LIKE PROTEIN"/>
    <property type="match status" value="1"/>
</dbReference>
<dbReference type="GO" id="GO:0006355">
    <property type="term" value="P:regulation of DNA-templated transcription"/>
    <property type="evidence" value="ECO:0007669"/>
    <property type="project" value="InterPro"/>
</dbReference>
<comment type="similarity">
    <text evidence="2">Belongs to the MRG family.</text>
</comment>
<dbReference type="SMART" id="SM00298">
    <property type="entry name" value="CHROMO"/>
    <property type="match status" value="1"/>
</dbReference>
<comment type="subcellular location">
    <subcellularLocation>
        <location evidence="1">Nucleus</location>
    </subcellularLocation>
</comment>
<dbReference type="OrthoDB" id="124855at2759"/>
<evidence type="ECO:0000313" key="11">
    <source>
        <dbReference type="EMBL" id="KAF2666866.1"/>
    </source>
</evidence>
<dbReference type="InterPro" id="IPR053820">
    <property type="entry name" value="MSL3_chromo-like"/>
</dbReference>
<dbReference type="Gene3D" id="1.10.274.30">
    <property type="entry name" value="MRG domain"/>
    <property type="match status" value="1"/>
</dbReference>
<reference evidence="11" key="1">
    <citation type="journal article" date="2020" name="Stud. Mycol.">
        <title>101 Dothideomycetes genomes: a test case for predicting lifestyles and emergence of pathogens.</title>
        <authorList>
            <person name="Haridas S."/>
            <person name="Albert R."/>
            <person name="Binder M."/>
            <person name="Bloem J."/>
            <person name="Labutti K."/>
            <person name="Salamov A."/>
            <person name="Andreopoulos B."/>
            <person name="Baker S."/>
            <person name="Barry K."/>
            <person name="Bills G."/>
            <person name="Bluhm B."/>
            <person name="Cannon C."/>
            <person name="Castanera R."/>
            <person name="Culley D."/>
            <person name="Daum C."/>
            <person name="Ezra D."/>
            <person name="Gonzalez J."/>
            <person name="Henrissat B."/>
            <person name="Kuo A."/>
            <person name="Liang C."/>
            <person name="Lipzen A."/>
            <person name="Lutzoni F."/>
            <person name="Magnuson J."/>
            <person name="Mondo S."/>
            <person name="Nolan M."/>
            <person name="Ohm R."/>
            <person name="Pangilinan J."/>
            <person name="Park H.-J."/>
            <person name="Ramirez L."/>
            <person name="Alfaro M."/>
            <person name="Sun H."/>
            <person name="Tritt A."/>
            <person name="Yoshinaga Y."/>
            <person name="Zwiers L.-H."/>
            <person name="Turgeon B."/>
            <person name="Goodwin S."/>
            <person name="Spatafora J."/>
            <person name="Crous P."/>
            <person name="Grigoriev I."/>
        </authorList>
    </citation>
    <scope>NUCLEOTIDE SEQUENCE</scope>
    <source>
        <strain evidence="11">CBS 115976</strain>
    </source>
</reference>
<evidence type="ECO:0000256" key="4">
    <source>
        <dbReference type="ARBA" id="ARBA00018505"/>
    </source>
</evidence>
<dbReference type="InterPro" id="IPR000953">
    <property type="entry name" value="Chromo/chromo_shadow_dom"/>
</dbReference>
<comment type="subunit">
    <text evidence="3">Component of the NuA4 histone acetyltransferase complex.</text>
</comment>
<evidence type="ECO:0000256" key="3">
    <source>
        <dbReference type="ARBA" id="ARBA00011353"/>
    </source>
</evidence>
<dbReference type="Gene3D" id="2.30.30.140">
    <property type="match status" value="1"/>
</dbReference>